<protein>
    <submittedName>
        <fullName evidence="1">Uncharacterized protein</fullName>
    </submittedName>
</protein>
<gene>
    <name evidence="1" type="ORF">KDL01_09430</name>
</gene>
<proteinExistence type="predicted"/>
<dbReference type="AlphaFoldDB" id="A0A941ISQ5"/>
<evidence type="ECO:0000313" key="2">
    <source>
        <dbReference type="Proteomes" id="UP000675781"/>
    </source>
</evidence>
<keyword evidence="2" id="KW-1185">Reference proteome</keyword>
<organism evidence="1 2">
    <name type="scientific">Actinospica durhamensis</name>
    <dbReference type="NCBI Taxonomy" id="1508375"/>
    <lineage>
        <taxon>Bacteria</taxon>
        <taxon>Bacillati</taxon>
        <taxon>Actinomycetota</taxon>
        <taxon>Actinomycetes</taxon>
        <taxon>Catenulisporales</taxon>
        <taxon>Actinospicaceae</taxon>
        <taxon>Actinospica</taxon>
    </lineage>
</organism>
<dbReference type="RefSeq" id="WP_212528007.1">
    <property type="nucleotide sequence ID" value="NZ_JAGSOG010000031.1"/>
</dbReference>
<comment type="caution">
    <text evidence="1">The sequence shown here is derived from an EMBL/GenBank/DDBJ whole genome shotgun (WGS) entry which is preliminary data.</text>
</comment>
<name>A0A941ISQ5_9ACTN</name>
<accession>A0A941ISQ5</accession>
<dbReference type="Proteomes" id="UP000675781">
    <property type="component" value="Unassembled WGS sequence"/>
</dbReference>
<dbReference type="EMBL" id="JAGSOG010000031">
    <property type="protein sequence ID" value="MBR7833486.1"/>
    <property type="molecule type" value="Genomic_DNA"/>
</dbReference>
<reference evidence="1" key="1">
    <citation type="submission" date="2021-04" db="EMBL/GenBank/DDBJ databases">
        <title>Genome based classification of Actinospica acidithermotolerans sp. nov., an actinobacterium isolated from an Indonesian hot spring.</title>
        <authorList>
            <person name="Kusuma A.B."/>
            <person name="Putra K.E."/>
            <person name="Nafisah S."/>
            <person name="Loh J."/>
            <person name="Nouioui I."/>
            <person name="Goodfellow M."/>
        </authorList>
    </citation>
    <scope>NUCLEOTIDE SEQUENCE</scope>
    <source>
        <strain evidence="1">CSCA 57</strain>
    </source>
</reference>
<sequence>MEQAEKVREIRLRRAAERQGLKLTRSRRRDERALDYGKYWLLRGDEKVTPAEGVGLDEIEAYLTR</sequence>
<evidence type="ECO:0000313" key="1">
    <source>
        <dbReference type="EMBL" id="MBR7833486.1"/>
    </source>
</evidence>